<evidence type="ECO:0000313" key="1">
    <source>
        <dbReference type="EMBL" id="MBX73659.1"/>
    </source>
</evidence>
<name>A0A2P2R315_RHIMU</name>
<sequence>MGNICTKMDLVINRLKFRKLYKIMADCLWTMWNRWRIFVLILRCLNVLNSNICLQ</sequence>
<accession>A0A2P2R315</accession>
<dbReference type="EMBL" id="GGEC01093175">
    <property type="protein sequence ID" value="MBX73659.1"/>
    <property type="molecule type" value="Transcribed_RNA"/>
</dbReference>
<reference evidence="1" key="1">
    <citation type="submission" date="2018-02" db="EMBL/GenBank/DDBJ databases">
        <title>Rhizophora mucronata_Transcriptome.</title>
        <authorList>
            <person name="Meera S.P."/>
            <person name="Sreeshan A."/>
            <person name="Augustine A."/>
        </authorList>
    </citation>
    <scope>NUCLEOTIDE SEQUENCE</scope>
    <source>
        <tissue evidence="1">Leaf</tissue>
    </source>
</reference>
<organism evidence="1">
    <name type="scientific">Rhizophora mucronata</name>
    <name type="common">Asiatic mangrove</name>
    <dbReference type="NCBI Taxonomy" id="61149"/>
    <lineage>
        <taxon>Eukaryota</taxon>
        <taxon>Viridiplantae</taxon>
        <taxon>Streptophyta</taxon>
        <taxon>Embryophyta</taxon>
        <taxon>Tracheophyta</taxon>
        <taxon>Spermatophyta</taxon>
        <taxon>Magnoliopsida</taxon>
        <taxon>eudicotyledons</taxon>
        <taxon>Gunneridae</taxon>
        <taxon>Pentapetalae</taxon>
        <taxon>rosids</taxon>
        <taxon>fabids</taxon>
        <taxon>Malpighiales</taxon>
        <taxon>Rhizophoraceae</taxon>
        <taxon>Rhizophora</taxon>
    </lineage>
</organism>
<protein>
    <submittedName>
        <fullName evidence="1">Uncharacterized protein</fullName>
    </submittedName>
</protein>
<proteinExistence type="predicted"/>
<dbReference type="AlphaFoldDB" id="A0A2P2R315"/>